<dbReference type="PANTHER" id="PTHR30146">
    <property type="entry name" value="LACI-RELATED TRANSCRIPTIONAL REPRESSOR"/>
    <property type="match status" value="1"/>
</dbReference>
<keyword evidence="6" id="KW-1185">Reference proteome</keyword>
<name>A0A2N5JAD0_9BIFI</name>
<dbReference type="CDD" id="cd06267">
    <property type="entry name" value="PBP1_LacI_sugar_binding-like"/>
    <property type="match status" value="1"/>
</dbReference>
<evidence type="ECO:0000256" key="1">
    <source>
        <dbReference type="ARBA" id="ARBA00023015"/>
    </source>
</evidence>
<dbReference type="GO" id="GO:0003700">
    <property type="term" value="F:DNA-binding transcription factor activity"/>
    <property type="evidence" value="ECO:0007669"/>
    <property type="project" value="TreeGrafter"/>
</dbReference>
<keyword evidence="2" id="KW-0238">DNA-binding</keyword>
<dbReference type="AlphaFoldDB" id="A0A2N5JAD0"/>
<reference evidence="5 6" key="1">
    <citation type="submission" date="2017-07" db="EMBL/GenBank/DDBJ databases">
        <title>Bifidobacterium novel species.</title>
        <authorList>
            <person name="Lugli G.A."/>
            <person name="Milani C."/>
            <person name="Duranti S."/>
            <person name="Mangifesta M."/>
        </authorList>
    </citation>
    <scope>NUCLEOTIDE SEQUENCE [LARGE SCALE GENOMIC DNA]</scope>
    <source>
        <strain evidence="6">Uis1B</strain>
    </source>
</reference>
<dbReference type="Proteomes" id="UP000235050">
    <property type="component" value="Unassembled WGS sequence"/>
</dbReference>
<dbReference type="PANTHER" id="PTHR30146:SF109">
    <property type="entry name" value="HTH-TYPE TRANSCRIPTIONAL REGULATOR GALS"/>
    <property type="match status" value="1"/>
</dbReference>
<dbReference type="SMART" id="SM00354">
    <property type="entry name" value="HTH_LACI"/>
    <property type="match status" value="1"/>
</dbReference>
<dbReference type="PROSITE" id="PS50932">
    <property type="entry name" value="HTH_LACI_2"/>
    <property type="match status" value="1"/>
</dbReference>
<accession>A0A2N5JAD0</accession>
<dbReference type="InterPro" id="IPR000843">
    <property type="entry name" value="HTH_LacI"/>
</dbReference>
<dbReference type="Gene3D" id="1.10.260.40">
    <property type="entry name" value="lambda repressor-like DNA-binding domains"/>
    <property type="match status" value="1"/>
</dbReference>
<dbReference type="InterPro" id="IPR010982">
    <property type="entry name" value="Lambda_DNA-bd_dom_sf"/>
</dbReference>
<organism evidence="5 6">
    <name type="scientific">Bifidobacterium margollesii</name>
    <dbReference type="NCBI Taxonomy" id="2020964"/>
    <lineage>
        <taxon>Bacteria</taxon>
        <taxon>Bacillati</taxon>
        <taxon>Actinomycetota</taxon>
        <taxon>Actinomycetes</taxon>
        <taxon>Bifidobacteriales</taxon>
        <taxon>Bifidobacteriaceae</taxon>
        <taxon>Bifidobacterium</taxon>
    </lineage>
</organism>
<dbReference type="PROSITE" id="PS00356">
    <property type="entry name" value="HTH_LACI_1"/>
    <property type="match status" value="1"/>
</dbReference>
<dbReference type="SUPFAM" id="SSF47413">
    <property type="entry name" value="lambda repressor-like DNA-binding domains"/>
    <property type="match status" value="1"/>
</dbReference>
<dbReference type="Pfam" id="PF13377">
    <property type="entry name" value="Peripla_BP_3"/>
    <property type="match status" value="1"/>
</dbReference>
<feature type="domain" description="HTH lacI-type" evidence="4">
    <location>
        <begin position="19"/>
        <end position="73"/>
    </location>
</feature>
<keyword evidence="1" id="KW-0805">Transcription regulation</keyword>
<dbReference type="CDD" id="cd01392">
    <property type="entry name" value="HTH_LacI"/>
    <property type="match status" value="1"/>
</dbReference>
<dbReference type="InterPro" id="IPR046335">
    <property type="entry name" value="LacI/GalR-like_sensor"/>
</dbReference>
<dbReference type="Gene3D" id="3.40.50.2300">
    <property type="match status" value="2"/>
</dbReference>
<evidence type="ECO:0000313" key="5">
    <source>
        <dbReference type="EMBL" id="PLS31173.1"/>
    </source>
</evidence>
<sequence>MYAFSMTSTPEPTGKHRNPTIKDVAAEANVSVSAVSKVLRNAYGVSDEMRTKVNKAAQTLGYRPRTAARSMRGRSYSIGIVMPGIVSSFPTQIAEEIDEVFKPTQYQPLIAVGGALGTEQINAAEAMLDRQIDGIILISPWMDISWVERLAKRTPTVLVARNGIGTHYDSVTDNAFEGSLAMVNYLVELGHRSIAYTSMPDGGLKRPYVLSHTSRQDGYEYAMKMHGLRPRIVTTTYSEDGGYTAGCQLLDDDNPPTAIYAGSDIAAFGVMRAAQERGLRIPEDLTITGYDNVFASGLHGVSLTTIDQSSNEMGKTAAKLLIERINGRTESVCRVESPKLVIRGSSAHPAKR</sequence>
<proteinExistence type="predicted"/>
<protein>
    <submittedName>
        <fullName evidence="5">LacI family transcriptional regulator</fullName>
    </submittedName>
</protein>
<evidence type="ECO:0000256" key="2">
    <source>
        <dbReference type="ARBA" id="ARBA00023125"/>
    </source>
</evidence>
<dbReference type="EMBL" id="NMWU01000015">
    <property type="protein sequence ID" value="PLS31173.1"/>
    <property type="molecule type" value="Genomic_DNA"/>
</dbReference>
<comment type="caution">
    <text evidence="5">The sequence shown here is derived from an EMBL/GenBank/DDBJ whole genome shotgun (WGS) entry which is preliminary data.</text>
</comment>
<gene>
    <name evidence="5" type="ORF">Uis1B_0917</name>
</gene>
<dbReference type="Pfam" id="PF00356">
    <property type="entry name" value="LacI"/>
    <property type="match status" value="1"/>
</dbReference>
<evidence type="ECO:0000259" key="4">
    <source>
        <dbReference type="PROSITE" id="PS50932"/>
    </source>
</evidence>
<evidence type="ECO:0000313" key="6">
    <source>
        <dbReference type="Proteomes" id="UP000235050"/>
    </source>
</evidence>
<keyword evidence="3" id="KW-0804">Transcription</keyword>
<evidence type="ECO:0000256" key="3">
    <source>
        <dbReference type="ARBA" id="ARBA00023163"/>
    </source>
</evidence>
<dbReference type="InterPro" id="IPR028082">
    <property type="entry name" value="Peripla_BP_I"/>
</dbReference>
<dbReference type="SUPFAM" id="SSF53822">
    <property type="entry name" value="Periplasmic binding protein-like I"/>
    <property type="match status" value="1"/>
</dbReference>
<dbReference type="GO" id="GO:0000976">
    <property type="term" value="F:transcription cis-regulatory region binding"/>
    <property type="evidence" value="ECO:0007669"/>
    <property type="project" value="TreeGrafter"/>
</dbReference>